<dbReference type="STRING" id="53326.A0A016U5A1"/>
<evidence type="ECO:0008006" key="4">
    <source>
        <dbReference type="Google" id="ProtNLM"/>
    </source>
</evidence>
<organism evidence="2 3">
    <name type="scientific">Ancylostoma ceylanicum</name>
    <dbReference type="NCBI Taxonomy" id="53326"/>
    <lineage>
        <taxon>Eukaryota</taxon>
        <taxon>Metazoa</taxon>
        <taxon>Ecdysozoa</taxon>
        <taxon>Nematoda</taxon>
        <taxon>Chromadorea</taxon>
        <taxon>Rhabditida</taxon>
        <taxon>Rhabditina</taxon>
        <taxon>Rhabditomorpha</taxon>
        <taxon>Strongyloidea</taxon>
        <taxon>Ancylostomatidae</taxon>
        <taxon>Ancylostomatinae</taxon>
        <taxon>Ancylostoma</taxon>
    </lineage>
</organism>
<dbReference type="AlphaFoldDB" id="A0A016U5A1"/>
<evidence type="ECO:0000313" key="3">
    <source>
        <dbReference type="Proteomes" id="UP000024635"/>
    </source>
</evidence>
<reference evidence="3" key="1">
    <citation type="journal article" date="2015" name="Nat. Genet.">
        <title>The genome and transcriptome of the zoonotic hookworm Ancylostoma ceylanicum identify infection-specific gene families.</title>
        <authorList>
            <person name="Schwarz E.M."/>
            <person name="Hu Y."/>
            <person name="Antoshechkin I."/>
            <person name="Miller M.M."/>
            <person name="Sternberg P.W."/>
            <person name="Aroian R.V."/>
        </authorList>
    </citation>
    <scope>NUCLEOTIDE SEQUENCE</scope>
    <source>
        <strain evidence="3">HY135</strain>
    </source>
</reference>
<feature type="compositionally biased region" description="Polar residues" evidence="1">
    <location>
        <begin position="16"/>
        <end position="27"/>
    </location>
</feature>
<feature type="compositionally biased region" description="Basic and acidic residues" evidence="1">
    <location>
        <begin position="76"/>
        <end position="99"/>
    </location>
</feature>
<keyword evidence="3" id="KW-1185">Reference proteome</keyword>
<dbReference type="Gene3D" id="2.40.50.40">
    <property type="match status" value="1"/>
</dbReference>
<dbReference type="EMBL" id="JARK01001393">
    <property type="protein sequence ID" value="EYC10096.1"/>
    <property type="molecule type" value="Genomic_DNA"/>
</dbReference>
<proteinExistence type="predicted"/>
<feature type="compositionally biased region" description="Basic residues" evidence="1">
    <location>
        <begin position="1"/>
        <end position="12"/>
    </location>
</feature>
<evidence type="ECO:0000313" key="2">
    <source>
        <dbReference type="EMBL" id="EYC10096.1"/>
    </source>
</evidence>
<dbReference type="Proteomes" id="UP000024635">
    <property type="component" value="Unassembled WGS sequence"/>
</dbReference>
<comment type="caution">
    <text evidence="2">The sequence shown here is derived from an EMBL/GenBank/DDBJ whole genome shotgun (WGS) entry which is preliminary data.</text>
</comment>
<dbReference type="OrthoDB" id="433924at2759"/>
<feature type="region of interest" description="Disordered" evidence="1">
    <location>
        <begin position="1"/>
        <end position="155"/>
    </location>
</feature>
<accession>A0A016U5A1</accession>
<evidence type="ECO:0000256" key="1">
    <source>
        <dbReference type="SAM" id="MobiDB-lite"/>
    </source>
</evidence>
<gene>
    <name evidence="2" type="primary">Acey_s0057.g2758</name>
    <name evidence="2" type="ORF">Y032_0057g2758</name>
</gene>
<feature type="compositionally biased region" description="Basic and acidic residues" evidence="1">
    <location>
        <begin position="33"/>
        <end position="44"/>
    </location>
</feature>
<protein>
    <recommendedName>
        <fullName evidence="4">Chromo domain-containing protein</fullName>
    </recommendedName>
</protein>
<name>A0A016U5A1_9BILA</name>
<sequence length="310" mass="34881">MNTSRKGGKGKRKSEINGNVQSSSQEFRTARRATLDEIKGVMPEKRRRTISKEQSVPKSKRAASPASAKQQCEAYVKPEEEPTSKEEKLLTPIKDERKPPSPAKSPVKEERLRSPLAEKPSKRRSSEAKASTRSKRVSDLREANTSSTRAGSYDSDEGSARIRFLRLKKKKKGNVEVVNGTNSSSTDDDRVYKLQQGHEVERIVGLNREGSRLLYVVLYKGTSPKHQRMEYVPSKILRSHAMETFVDFLEQLVIQSTVSTEVTLPASRKKTMDTVLMSCIVAQYTVRFIIIGHPPNFSLPDIPLSMEFSL</sequence>